<dbReference type="STRING" id="1238182.C882_3174"/>
<evidence type="ECO:0000313" key="2">
    <source>
        <dbReference type="EMBL" id="EKV32110.1"/>
    </source>
</evidence>
<proteinExistence type="predicted"/>
<feature type="region of interest" description="Disordered" evidence="1">
    <location>
        <begin position="1"/>
        <end position="27"/>
    </location>
</feature>
<accession>K9H1L0</accession>
<evidence type="ECO:0000313" key="3">
    <source>
        <dbReference type="Proteomes" id="UP000009881"/>
    </source>
</evidence>
<comment type="caution">
    <text evidence="2">The sequence shown here is derived from an EMBL/GenBank/DDBJ whole genome shotgun (WGS) entry which is preliminary data.</text>
</comment>
<gene>
    <name evidence="2" type="ORF">C882_3174</name>
</gene>
<name>K9H1L0_9PROT</name>
<evidence type="ECO:0000256" key="1">
    <source>
        <dbReference type="SAM" id="MobiDB-lite"/>
    </source>
</evidence>
<keyword evidence="3" id="KW-1185">Reference proteome</keyword>
<sequence length="61" mass="6243">MAETKKSGPLGPTLEDPGGSLRMSDDAPQYSGIGAPCKGRRGACANPLCSARRTAARDTPP</sequence>
<protein>
    <submittedName>
        <fullName evidence="2">Uncharacterized protein</fullName>
    </submittedName>
</protein>
<reference evidence="2 3" key="1">
    <citation type="journal article" date="2013" name="Genome Announc.">
        <title>Draft Genome Sequence of an Alphaproteobacterium, Caenispirillum salinarum AK4(T), Isolated from a Solar Saltern.</title>
        <authorList>
            <person name="Khatri I."/>
            <person name="Singh A."/>
            <person name="Korpole S."/>
            <person name="Pinnaka A.K."/>
            <person name="Subramanian S."/>
        </authorList>
    </citation>
    <scope>NUCLEOTIDE SEQUENCE [LARGE SCALE GENOMIC DNA]</scope>
    <source>
        <strain evidence="2 3">AK4</strain>
    </source>
</reference>
<organism evidence="2 3">
    <name type="scientific">Caenispirillum salinarum AK4</name>
    <dbReference type="NCBI Taxonomy" id="1238182"/>
    <lineage>
        <taxon>Bacteria</taxon>
        <taxon>Pseudomonadati</taxon>
        <taxon>Pseudomonadota</taxon>
        <taxon>Alphaproteobacteria</taxon>
        <taxon>Rhodospirillales</taxon>
        <taxon>Novispirillaceae</taxon>
        <taxon>Caenispirillum</taxon>
    </lineage>
</organism>
<dbReference type="Proteomes" id="UP000009881">
    <property type="component" value="Unassembled WGS sequence"/>
</dbReference>
<dbReference type="AlphaFoldDB" id="K9H1L0"/>
<dbReference type="EMBL" id="ANHY01000004">
    <property type="protein sequence ID" value="EKV32110.1"/>
    <property type="molecule type" value="Genomic_DNA"/>
</dbReference>